<dbReference type="SUPFAM" id="SSF143120">
    <property type="entry name" value="YefM-like"/>
    <property type="match status" value="1"/>
</dbReference>
<dbReference type="InterPro" id="IPR036165">
    <property type="entry name" value="YefM-like_sf"/>
</dbReference>
<sequence>MNAQPADIPTPYPDSVSLRELNQRSGRIIAQVTESGRPVTVTDRGRPVAQIVPIRPDETPRERLLREGKLRPATGPFRLPKVLGKLPEGMTIEQLLAEDREEIDLDALR</sequence>
<evidence type="ECO:0000256" key="1">
    <source>
        <dbReference type="ARBA" id="ARBA00009981"/>
    </source>
</evidence>
<dbReference type="EMBL" id="CP072384">
    <property type="protein sequence ID" value="QUC08210.1"/>
    <property type="molecule type" value="Genomic_DNA"/>
</dbReference>
<accession>A0ABX7Y4T0</accession>
<dbReference type="RefSeq" id="WP_212323822.1">
    <property type="nucleotide sequence ID" value="NZ_AP024463.1"/>
</dbReference>
<gene>
    <name evidence="3" type="ORF">J5A65_00155</name>
</gene>
<comment type="similarity">
    <text evidence="1 2">Belongs to the phD/YefM antitoxin family.</text>
</comment>
<dbReference type="Pfam" id="PF02604">
    <property type="entry name" value="PhdYeFM_antitox"/>
    <property type="match status" value="1"/>
</dbReference>
<keyword evidence="4" id="KW-1185">Reference proteome</keyword>
<evidence type="ECO:0000313" key="4">
    <source>
        <dbReference type="Proteomes" id="UP000678513"/>
    </source>
</evidence>
<protein>
    <recommendedName>
        <fullName evidence="2">Antitoxin</fullName>
    </recommendedName>
</protein>
<dbReference type="NCBIfam" id="TIGR01552">
    <property type="entry name" value="phd_fam"/>
    <property type="match status" value="1"/>
</dbReference>
<dbReference type="Proteomes" id="UP000678513">
    <property type="component" value="Chromosome"/>
</dbReference>
<proteinExistence type="inferred from homology"/>
<organism evidence="3 4">
    <name type="scientific">Arachnia rubra</name>
    <dbReference type="NCBI Taxonomy" id="1547448"/>
    <lineage>
        <taxon>Bacteria</taxon>
        <taxon>Bacillati</taxon>
        <taxon>Actinomycetota</taxon>
        <taxon>Actinomycetes</taxon>
        <taxon>Propionibacteriales</taxon>
        <taxon>Propionibacteriaceae</taxon>
        <taxon>Arachnia</taxon>
    </lineage>
</organism>
<evidence type="ECO:0000256" key="2">
    <source>
        <dbReference type="RuleBase" id="RU362080"/>
    </source>
</evidence>
<dbReference type="InterPro" id="IPR006442">
    <property type="entry name" value="Antitoxin_Phd/YefM"/>
</dbReference>
<name>A0ABX7Y4T0_9ACTN</name>
<comment type="function">
    <text evidence="2">Antitoxin component of a type II toxin-antitoxin (TA) system.</text>
</comment>
<dbReference type="Gene3D" id="3.40.1620.10">
    <property type="entry name" value="YefM-like domain"/>
    <property type="match status" value="1"/>
</dbReference>
<reference evidence="3 4" key="1">
    <citation type="submission" date="2021-03" db="EMBL/GenBank/DDBJ databases">
        <title>Human Oral Microbial Genomes.</title>
        <authorList>
            <person name="Johnston C.D."/>
            <person name="Chen T."/>
            <person name="Dewhirst F.E."/>
        </authorList>
    </citation>
    <scope>NUCLEOTIDE SEQUENCE [LARGE SCALE GENOMIC DNA]</scope>
    <source>
        <strain evidence="3 4">DSMZ 100122</strain>
    </source>
</reference>
<evidence type="ECO:0000313" key="3">
    <source>
        <dbReference type="EMBL" id="QUC08210.1"/>
    </source>
</evidence>